<name>A0ABT3L1K0_9CYAN</name>
<keyword evidence="4" id="KW-0677">Repeat</keyword>
<accession>A0ABT3L1K0</accession>
<keyword evidence="5" id="KW-0408">Iron</keyword>
<evidence type="ECO:0000256" key="1">
    <source>
        <dbReference type="ARBA" id="ARBA00001962"/>
    </source>
</evidence>
<organism evidence="7 8">
    <name type="scientific">Spirulina subsalsa FACHB-351</name>
    <dbReference type="NCBI Taxonomy" id="234711"/>
    <lineage>
        <taxon>Bacteria</taxon>
        <taxon>Bacillati</taxon>
        <taxon>Cyanobacteriota</taxon>
        <taxon>Cyanophyceae</taxon>
        <taxon>Spirulinales</taxon>
        <taxon>Spirulinaceae</taxon>
        <taxon>Spirulina</taxon>
    </lineage>
</organism>
<evidence type="ECO:0000313" key="7">
    <source>
        <dbReference type="EMBL" id="MCW6035377.1"/>
    </source>
</evidence>
<evidence type="ECO:0000256" key="4">
    <source>
        <dbReference type="ARBA" id="ARBA00022737"/>
    </source>
</evidence>
<dbReference type="CDD" id="cd07250">
    <property type="entry name" value="HPPD_C_like"/>
    <property type="match status" value="1"/>
</dbReference>
<dbReference type="EC" id="1.13.11.27" evidence="7"/>
<comment type="caution">
    <text evidence="7">The sequence shown here is derived from an EMBL/GenBank/DDBJ whole genome shotgun (WGS) entry which is preliminary data.</text>
</comment>
<dbReference type="InterPro" id="IPR005956">
    <property type="entry name" value="4OHPhenylPyrv_dOase"/>
</dbReference>
<dbReference type="PANTHER" id="PTHR11959:SF1">
    <property type="entry name" value="4-HYDROXYPHENYLPYRUVATE DIOXYGENASE"/>
    <property type="match status" value="1"/>
</dbReference>
<dbReference type="Proteomes" id="UP001526426">
    <property type="component" value="Unassembled WGS sequence"/>
</dbReference>
<reference evidence="7 8" key="1">
    <citation type="submission" date="2021-08" db="EMBL/GenBank/DDBJ databases">
        <title>Draft genome sequence of Spirulina subsalsa with high tolerance to salinity and hype-accumulation of phycocyanin.</title>
        <authorList>
            <person name="Pei H."/>
            <person name="Jiang L."/>
        </authorList>
    </citation>
    <scope>NUCLEOTIDE SEQUENCE [LARGE SCALE GENOMIC DNA]</scope>
    <source>
        <strain evidence="7 8">FACHB-351</strain>
    </source>
</reference>
<dbReference type="Gene3D" id="3.10.180.10">
    <property type="entry name" value="2,3-Dihydroxybiphenyl 1,2-Dioxygenase, domain 1"/>
    <property type="match status" value="2"/>
</dbReference>
<feature type="domain" description="VOC" evidence="6">
    <location>
        <begin position="140"/>
        <end position="276"/>
    </location>
</feature>
<keyword evidence="7" id="KW-0223">Dioxygenase</keyword>
<dbReference type="SUPFAM" id="SSF54593">
    <property type="entry name" value="Glyoxalase/Bleomycin resistance protein/Dihydroxybiphenyl dioxygenase"/>
    <property type="match status" value="1"/>
</dbReference>
<evidence type="ECO:0000313" key="8">
    <source>
        <dbReference type="Proteomes" id="UP001526426"/>
    </source>
</evidence>
<dbReference type="PIRSF" id="PIRSF009283">
    <property type="entry name" value="HPP_dOase"/>
    <property type="match status" value="1"/>
</dbReference>
<keyword evidence="7" id="KW-0560">Oxidoreductase</keyword>
<evidence type="ECO:0000256" key="5">
    <source>
        <dbReference type="ARBA" id="ARBA00023004"/>
    </source>
</evidence>
<dbReference type="InterPro" id="IPR041735">
    <property type="entry name" value="4OHPhenylPyrv_dOase_C"/>
</dbReference>
<dbReference type="RefSeq" id="WP_265263062.1">
    <property type="nucleotide sequence ID" value="NZ_JAIHOM010000012.1"/>
</dbReference>
<dbReference type="InterPro" id="IPR037523">
    <property type="entry name" value="VOC_core"/>
</dbReference>
<proteinExistence type="inferred from homology"/>
<dbReference type="PROSITE" id="PS51819">
    <property type="entry name" value="VOC"/>
    <property type="match status" value="2"/>
</dbReference>
<dbReference type="Pfam" id="PF00903">
    <property type="entry name" value="Glyoxalase"/>
    <property type="match status" value="2"/>
</dbReference>
<dbReference type="EMBL" id="JAIHOM010000012">
    <property type="protein sequence ID" value="MCW6035377.1"/>
    <property type="molecule type" value="Genomic_DNA"/>
</dbReference>
<keyword evidence="8" id="KW-1185">Reference proteome</keyword>
<evidence type="ECO:0000259" key="6">
    <source>
        <dbReference type="PROSITE" id="PS51819"/>
    </source>
</evidence>
<keyword evidence="3" id="KW-0479">Metal-binding</keyword>
<gene>
    <name evidence="7" type="primary">hppD</name>
    <name evidence="7" type="ORF">K4A83_03685</name>
</gene>
<protein>
    <submittedName>
        <fullName evidence="7">4-hydroxyphenylpyruvate dioxygenase</fullName>
        <ecNumber evidence="7">1.13.11.27</ecNumber>
    </submittedName>
</protein>
<comment type="similarity">
    <text evidence="2">Belongs to the 4HPPD family.</text>
</comment>
<evidence type="ECO:0000256" key="2">
    <source>
        <dbReference type="ARBA" id="ARBA00005877"/>
    </source>
</evidence>
<feature type="domain" description="VOC" evidence="6">
    <location>
        <begin position="2"/>
        <end position="122"/>
    </location>
</feature>
<evidence type="ECO:0000256" key="3">
    <source>
        <dbReference type="ARBA" id="ARBA00022723"/>
    </source>
</evidence>
<comment type="cofactor">
    <cofactor evidence="1">
        <name>Fe cation</name>
        <dbReference type="ChEBI" id="CHEBI:24875"/>
    </cofactor>
</comment>
<dbReference type="GO" id="GO:0003868">
    <property type="term" value="F:4-hydroxyphenylpyruvate dioxygenase activity"/>
    <property type="evidence" value="ECO:0007669"/>
    <property type="project" value="UniProtKB-EC"/>
</dbReference>
<dbReference type="InterPro" id="IPR029068">
    <property type="entry name" value="Glyas_Bleomycin-R_OHBP_Dase"/>
</dbReference>
<sequence length="346" mass="39755">MKIEQIEFFVKNAQEWRHWFEQKMGFQWQSMTEDAQTVSHILSSGEIQLKLSSASHPQSPVFEYLQDHPPGVVNLVFHVQNLDTILERLTQHNWTYCAVQGYHKRGIIIEIIDGLTQTLLEDNRNGLSKVSNRTVTGINAIDHLVLNVPTGQLEPVVKWYSEIFDLIPQQQFTIQTEQSGLYSQVLVHPQTGLQLAINEPTSANSQIQEFLDYNGKAGIQHIALRVEHIVKATKHLSLSGVRFLTTPDEYYQDLKGRIPPFPLSPSQWQELEQWQILVEHQPARHATQGDALLLQIFTEPIFGEPTFFFELIERRNNAQGFGEGNFTALFKAIERQQLQRQENGLH</sequence>
<dbReference type="PANTHER" id="PTHR11959">
    <property type="entry name" value="4-HYDROXYPHENYLPYRUVATE DIOXYGENASE"/>
    <property type="match status" value="1"/>
</dbReference>
<dbReference type="NCBIfam" id="TIGR01263">
    <property type="entry name" value="4HPPD"/>
    <property type="match status" value="1"/>
</dbReference>
<dbReference type="InterPro" id="IPR004360">
    <property type="entry name" value="Glyas_Fos-R_dOase_dom"/>
</dbReference>